<keyword evidence="2" id="KW-1185">Reference proteome</keyword>
<gene>
    <name evidence="1" type="ORF">PLANPX_1059</name>
</gene>
<dbReference type="KEGG" id="lpav:PLANPX_1059"/>
<sequence length="158" mass="17273">MFDPQASVVDVEFECIPLRTIGRTDIPMDASPTQRRRAEHMQSAINSYGVERTYFLQNARCVFRFANSDVEGACRFEFEGVARTDAGDRKCDEVILETTLVSETCGGVPPAVQAWLVERVHRAVLVEFDRFIAAGQLAARAAEAAGGTKLDGVGGMDV</sequence>
<protein>
    <submittedName>
        <fullName evidence="1">Uncharacterized protein</fullName>
    </submittedName>
</protein>
<organism evidence="1 2">
    <name type="scientific">Lacipirellula parvula</name>
    <dbReference type="NCBI Taxonomy" id="2650471"/>
    <lineage>
        <taxon>Bacteria</taxon>
        <taxon>Pseudomonadati</taxon>
        <taxon>Planctomycetota</taxon>
        <taxon>Planctomycetia</taxon>
        <taxon>Pirellulales</taxon>
        <taxon>Lacipirellulaceae</taxon>
        <taxon>Lacipirellula</taxon>
    </lineage>
</organism>
<dbReference type="RefSeq" id="WP_152097591.1">
    <property type="nucleotide sequence ID" value="NZ_AP021861.1"/>
</dbReference>
<reference evidence="2" key="1">
    <citation type="submission" date="2019-10" db="EMBL/GenBank/DDBJ databases">
        <title>Lacipirellula parvula gen. nov., sp. nov., representing a lineage of planctomycetes widespread in freshwater anoxic habitats, and description of the family Lacipirellulaceae.</title>
        <authorList>
            <person name="Dedysh S.N."/>
            <person name="Kulichevskaya I.S."/>
            <person name="Beletsky A.V."/>
            <person name="Rakitin A.L."/>
            <person name="Mardanov A.V."/>
            <person name="Ivanova A.A."/>
            <person name="Saltykova V.X."/>
            <person name="Rijpstra W.I.C."/>
            <person name="Sinninghe Damste J.S."/>
            <person name="Ravin N.V."/>
        </authorList>
    </citation>
    <scope>NUCLEOTIDE SEQUENCE [LARGE SCALE GENOMIC DNA]</scope>
    <source>
        <strain evidence="2">PX69</strain>
    </source>
</reference>
<dbReference type="AlphaFoldDB" id="A0A5K7X6H9"/>
<name>A0A5K7X6H9_9BACT</name>
<dbReference type="Proteomes" id="UP000326837">
    <property type="component" value="Chromosome"/>
</dbReference>
<evidence type="ECO:0000313" key="2">
    <source>
        <dbReference type="Proteomes" id="UP000326837"/>
    </source>
</evidence>
<accession>A0A5K7X6H9</accession>
<dbReference type="EMBL" id="AP021861">
    <property type="protein sequence ID" value="BBO31447.1"/>
    <property type="molecule type" value="Genomic_DNA"/>
</dbReference>
<evidence type="ECO:0000313" key="1">
    <source>
        <dbReference type="EMBL" id="BBO31447.1"/>
    </source>
</evidence>
<proteinExistence type="predicted"/>